<proteinExistence type="predicted"/>
<evidence type="ECO:0000313" key="2">
    <source>
        <dbReference type="EMBL" id="OWY99513.1"/>
    </source>
</evidence>
<gene>
    <name evidence="2" type="ORF">PHMEG_00029470</name>
</gene>
<accession>A0A225V331</accession>
<feature type="region of interest" description="Disordered" evidence="1">
    <location>
        <begin position="122"/>
        <end position="143"/>
    </location>
</feature>
<evidence type="ECO:0000313" key="3">
    <source>
        <dbReference type="Proteomes" id="UP000198211"/>
    </source>
</evidence>
<evidence type="ECO:0000256" key="1">
    <source>
        <dbReference type="SAM" id="MobiDB-lite"/>
    </source>
</evidence>
<dbReference type="OrthoDB" id="117590at2759"/>
<comment type="caution">
    <text evidence="2">The sequence shown here is derived from an EMBL/GenBank/DDBJ whole genome shotgun (WGS) entry which is preliminary data.</text>
</comment>
<dbReference type="AlphaFoldDB" id="A0A225V331"/>
<dbReference type="Proteomes" id="UP000198211">
    <property type="component" value="Unassembled WGS sequence"/>
</dbReference>
<protein>
    <submittedName>
        <fullName evidence="2">Uncharacterized protein</fullName>
    </submittedName>
</protein>
<organism evidence="2 3">
    <name type="scientific">Phytophthora megakarya</name>
    <dbReference type="NCBI Taxonomy" id="4795"/>
    <lineage>
        <taxon>Eukaryota</taxon>
        <taxon>Sar</taxon>
        <taxon>Stramenopiles</taxon>
        <taxon>Oomycota</taxon>
        <taxon>Peronosporomycetes</taxon>
        <taxon>Peronosporales</taxon>
        <taxon>Peronosporaceae</taxon>
        <taxon>Phytophthora</taxon>
    </lineage>
</organism>
<dbReference type="EMBL" id="NBNE01008408">
    <property type="protein sequence ID" value="OWY99513.1"/>
    <property type="molecule type" value="Genomic_DNA"/>
</dbReference>
<sequence length="169" mass="17785">MASDGSGFTVSCADSYKQFTDSLFGSTPYMLTEMYVEGANCSTLDSAIVYILDGKCHAFSDFGIQATLNANKSITVFQGANDTCSETDYSEEIPSDMINSDECIQDSMKVYSNFGVEANTTTNSTTSTANSTTNTATNTTAGSTSVASTSVAPTIAILVSMIAHTIFAH</sequence>
<name>A0A225V331_9STRA</name>
<keyword evidence="3" id="KW-1185">Reference proteome</keyword>
<reference evidence="3" key="1">
    <citation type="submission" date="2017-03" db="EMBL/GenBank/DDBJ databases">
        <title>Phytopthora megakarya and P. palmivora, two closely related causual agents of cacao black pod achieved similar genome size and gene model numbers by different mechanisms.</title>
        <authorList>
            <person name="Ali S."/>
            <person name="Shao J."/>
            <person name="Larry D.J."/>
            <person name="Kronmiller B."/>
            <person name="Shen D."/>
            <person name="Strem M.D."/>
            <person name="Melnick R.L."/>
            <person name="Guiltinan M.J."/>
            <person name="Tyler B.M."/>
            <person name="Meinhardt L.W."/>
            <person name="Bailey B.A."/>
        </authorList>
    </citation>
    <scope>NUCLEOTIDE SEQUENCE [LARGE SCALE GENOMIC DNA]</scope>
    <source>
        <strain evidence="3">zdho120</strain>
    </source>
</reference>